<dbReference type="Proteomes" id="UP000257109">
    <property type="component" value="Unassembled WGS sequence"/>
</dbReference>
<dbReference type="OrthoDB" id="1000529at2759"/>
<feature type="domain" description="Retrotransposon gag" evidence="1">
    <location>
        <begin position="1"/>
        <end position="62"/>
    </location>
</feature>
<gene>
    <name evidence="2" type="ORF">CR513_10960</name>
</gene>
<sequence length="505" mass="56772">MKRMFLEKFFHASITTTIRKEKCGIRQYTGETLYECWERFNELYATCPHHQISEQLLIQYFYEEHIMMDKSMIDVASGGALMDKTLVATRNLISNMASNTQQFGVRGVVASRVVNENKITELTSLVRQLAIGQHHTSPPAKVCGICTSTEHPPDACPTLQETKPNSTEVVGLIGRKQYRRAHDQYSTMRYTYVYHNSRLANTNWTISHHYELIIPSQTILNPQTSVSAITLRSGKELLQKQAMFKTTKGKVAQSVINDPNTNVVVQQQNPIRTIPLPFPGRVAQARKFEIDDEILQTFSKVEINIPLLDAIIQIPIYARFLKELCINKRKKLMGDVEVGRNVLVLIKSEQVSTLIQPTIPKNCSDPSTFSVPCTIGKCSFDTMLDLGASTNVMPSLVYRSLRLGALEPTGIVIQLANKSNAHPLGILEDVLVQVSDMILPTDFYVLDIKEELFSKGPTLILGRPFLKTAKTKIDVHAGTLSMEFGDNRVDSEYNLRGLSFFEGTL</sequence>
<dbReference type="CDD" id="cd00303">
    <property type="entry name" value="retropepsin_like"/>
    <property type="match status" value="1"/>
</dbReference>
<dbReference type="InterPro" id="IPR005162">
    <property type="entry name" value="Retrotrans_gag_dom"/>
</dbReference>
<reference evidence="2" key="1">
    <citation type="submission" date="2018-05" db="EMBL/GenBank/DDBJ databases">
        <title>Draft genome of Mucuna pruriens seed.</title>
        <authorList>
            <person name="Nnadi N.E."/>
            <person name="Vos R."/>
            <person name="Hasami M.H."/>
            <person name="Devisetty U.K."/>
            <person name="Aguiy J.C."/>
        </authorList>
    </citation>
    <scope>NUCLEOTIDE SEQUENCE [LARGE SCALE GENOMIC DNA]</scope>
    <source>
        <strain evidence="2">JCA_2017</strain>
    </source>
</reference>
<dbReference type="PANTHER" id="PTHR33067:SF15">
    <property type="entry name" value="RNA-DIRECTED DNA POLYMERASE"/>
    <property type="match status" value="1"/>
</dbReference>
<dbReference type="SUPFAM" id="SSF50630">
    <property type="entry name" value="Acid proteases"/>
    <property type="match status" value="1"/>
</dbReference>
<proteinExistence type="predicted"/>
<dbReference type="AlphaFoldDB" id="A0A371HRC6"/>
<feature type="non-terminal residue" evidence="2">
    <location>
        <position position="1"/>
    </location>
</feature>
<keyword evidence="3" id="KW-1185">Reference proteome</keyword>
<comment type="caution">
    <text evidence="2">The sequence shown here is derived from an EMBL/GenBank/DDBJ whole genome shotgun (WGS) entry which is preliminary data.</text>
</comment>
<dbReference type="PANTHER" id="PTHR33067">
    <property type="entry name" value="RNA-DIRECTED DNA POLYMERASE-RELATED"/>
    <property type="match status" value="1"/>
</dbReference>
<dbReference type="Gene3D" id="2.40.70.10">
    <property type="entry name" value="Acid Proteases"/>
    <property type="match status" value="1"/>
</dbReference>
<dbReference type="EMBL" id="QJKJ01001924">
    <property type="protein sequence ID" value="RDY05224.1"/>
    <property type="molecule type" value="Genomic_DNA"/>
</dbReference>
<dbReference type="Pfam" id="PF03732">
    <property type="entry name" value="Retrotrans_gag"/>
    <property type="match status" value="1"/>
</dbReference>
<evidence type="ECO:0000259" key="1">
    <source>
        <dbReference type="Pfam" id="PF03732"/>
    </source>
</evidence>
<organism evidence="2 3">
    <name type="scientific">Mucuna pruriens</name>
    <name type="common">Velvet bean</name>
    <name type="synonym">Dolichos pruriens</name>
    <dbReference type="NCBI Taxonomy" id="157652"/>
    <lineage>
        <taxon>Eukaryota</taxon>
        <taxon>Viridiplantae</taxon>
        <taxon>Streptophyta</taxon>
        <taxon>Embryophyta</taxon>
        <taxon>Tracheophyta</taxon>
        <taxon>Spermatophyta</taxon>
        <taxon>Magnoliopsida</taxon>
        <taxon>eudicotyledons</taxon>
        <taxon>Gunneridae</taxon>
        <taxon>Pentapetalae</taxon>
        <taxon>rosids</taxon>
        <taxon>fabids</taxon>
        <taxon>Fabales</taxon>
        <taxon>Fabaceae</taxon>
        <taxon>Papilionoideae</taxon>
        <taxon>50 kb inversion clade</taxon>
        <taxon>NPAAA clade</taxon>
        <taxon>indigoferoid/millettioid clade</taxon>
        <taxon>Phaseoleae</taxon>
        <taxon>Mucuna</taxon>
    </lineage>
</organism>
<accession>A0A371HRC6</accession>
<dbReference type="InterPro" id="IPR021109">
    <property type="entry name" value="Peptidase_aspartic_dom_sf"/>
</dbReference>
<name>A0A371HRC6_MUCPR</name>
<protein>
    <recommendedName>
        <fullName evidence="1">Retrotransposon gag domain-containing protein</fullName>
    </recommendedName>
</protein>
<evidence type="ECO:0000313" key="2">
    <source>
        <dbReference type="EMBL" id="RDY05224.1"/>
    </source>
</evidence>
<evidence type="ECO:0000313" key="3">
    <source>
        <dbReference type="Proteomes" id="UP000257109"/>
    </source>
</evidence>